<comment type="caution">
    <text evidence="3">The sequence shown here is derived from an EMBL/GenBank/DDBJ whole genome shotgun (WGS) entry which is preliminary data.</text>
</comment>
<reference evidence="3" key="1">
    <citation type="submission" date="2021-04" db="EMBL/GenBank/DDBJ databases">
        <authorList>
            <person name="Tunstrom K."/>
        </authorList>
    </citation>
    <scope>NUCLEOTIDE SEQUENCE</scope>
</reference>
<dbReference type="OrthoDB" id="421276at2759"/>
<feature type="domain" description="Mutator-like transposase" evidence="2">
    <location>
        <begin position="57"/>
        <end position="269"/>
    </location>
</feature>
<dbReference type="EMBL" id="CAJQZP010001344">
    <property type="protein sequence ID" value="CAG5040673.1"/>
    <property type="molecule type" value="Genomic_DNA"/>
</dbReference>
<organism evidence="3 4">
    <name type="scientific">Parnassius apollo</name>
    <name type="common">Apollo butterfly</name>
    <name type="synonym">Papilio apollo</name>
    <dbReference type="NCBI Taxonomy" id="110799"/>
    <lineage>
        <taxon>Eukaryota</taxon>
        <taxon>Metazoa</taxon>
        <taxon>Ecdysozoa</taxon>
        <taxon>Arthropoda</taxon>
        <taxon>Hexapoda</taxon>
        <taxon>Insecta</taxon>
        <taxon>Pterygota</taxon>
        <taxon>Neoptera</taxon>
        <taxon>Endopterygota</taxon>
        <taxon>Lepidoptera</taxon>
        <taxon>Glossata</taxon>
        <taxon>Ditrysia</taxon>
        <taxon>Papilionoidea</taxon>
        <taxon>Papilionidae</taxon>
        <taxon>Parnassiinae</taxon>
        <taxon>Parnassini</taxon>
        <taxon>Parnassius</taxon>
        <taxon>Parnassius</taxon>
    </lineage>
</organism>
<dbReference type="AlphaFoldDB" id="A0A8S3XSY6"/>
<proteinExistence type="predicted"/>
<evidence type="ECO:0000259" key="2">
    <source>
        <dbReference type="Pfam" id="PF20700"/>
    </source>
</evidence>
<gene>
    <name evidence="3" type="ORF">PAPOLLO_LOCUS21950</name>
</gene>
<evidence type="ECO:0000313" key="3">
    <source>
        <dbReference type="EMBL" id="CAG5040673.1"/>
    </source>
</evidence>
<accession>A0A8S3XSY6</accession>
<dbReference type="Proteomes" id="UP000691718">
    <property type="component" value="Unassembled WGS sequence"/>
</dbReference>
<sequence length="271" mass="30275">MTFHFSRKTRNDEDDPLVVEAKNQEDKFQKTTGTDEDDDSLIVEFGIQEYKFPPVAGRRICDINYIFSQLQEKARHNNLFDCKAGNFQLIGKKRVGLLSVYKFECNICKQICLIKLENTDSNVNVNIAATTGMVATGIGFSQFEELFSAMNIPVFSAKYYNQLQDQVYECCEKTAAESMQDAAEEEKKLAIAEGRTKNGIPVIDVYVDASWCARSYGSNYKAASGTAAIIGRIFLAVKNKYCLVCARAGNKNVAPKEHNCFKNFDGSSCST</sequence>
<dbReference type="InterPro" id="IPR049012">
    <property type="entry name" value="Mutator_transp_dom"/>
</dbReference>
<evidence type="ECO:0000256" key="1">
    <source>
        <dbReference type="SAM" id="MobiDB-lite"/>
    </source>
</evidence>
<dbReference type="Pfam" id="PF20700">
    <property type="entry name" value="Mutator"/>
    <property type="match status" value="1"/>
</dbReference>
<keyword evidence="4" id="KW-1185">Reference proteome</keyword>
<protein>
    <submittedName>
        <fullName evidence="3">(apollo) hypothetical protein</fullName>
    </submittedName>
</protein>
<feature type="region of interest" description="Disordered" evidence="1">
    <location>
        <begin position="1"/>
        <end position="35"/>
    </location>
</feature>
<evidence type="ECO:0000313" key="4">
    <source>
        <dbReference type="Proteomes" id="UP000691718"/>
    </source>
</evidence>
<name>A0A8S3XSY6_PARAO</name>